<sequence>MEVFYCLRLWTKLLLHRFVLLNAFCKECGREVHDFIAPNDVWARVEPLIGRGKVLCYDCFCKKCWEAGIYTTWRLVSE</sequence>
<reference evidence="1" key="1">
    <citation type="submission" date="2017-11" db="EMBL/GenBank/DDBJ databases">
        <title>Three new genomes from thermophilic consortium.</title>
        <authorList>
            <person name="Quaggio R."/>
            <person name="Amgarten D."/>
            <person name="Setubal J.C."/>
        </authorList>
    </citation>
    <scope>NUCLEOTIDE SEQUENCE</scope>
    <source>
        <strain evidence="1">ZCTH01-B2</strain>
    </source>
</reference>
<comment type="caution">
    <text evidence="1">The sequence shown here is derived from an EMBL/GenBank/DDBJ whole genome shotgun (WGS) entry which is preliminary data.</text>
</comment>
<name>A0A953I6S9_SYMTR</name>
<gene>
    <name evidence="1" type="ORF">CWE10_04590</name>
</gene>
<protein>
    <submittedName>
        <fullName evidence="1">Uncharacterized protein</fullName>
    </submittedName>
</protein>
<evidence type="ECO:0000313" key="1">
    <source>
        <dbReference type="EMBL" id="MBY6275488.1"/>
    </source>
</evidence>
<proteinExistence type="predicted"/>
<evidence type="ECO:0000313" key="2">
    <source>
        <dbReference type="Proteomes" id="UP000732377"/>
    </source>
</evidence>
<dbReference type="AlphaFoldDB" id="A0A953I6S9"/>
<dbReference type="EMBL" id="PIUK01000027">
    <property type="protein sequence ID" value="MBY6275488.1"/>
    <property type="molecule type" value="Genomic_DNA"/>
</dbReference>
<dbReference type="RefSeq" id="WP_273378366.1">
    <property type="nucleotide sequence ID" value="NZ_PIUK01000027.1"/>
</dbReference>
<dbReference type="Proteomes" id="UP000732377">
    <property type="component" value="Unassembled WGS sequence"/>
</dbReference>
<organism evidence="1 2">
    <name type="scientific">Symbiobacterium thermophilum</name>
    <dbReference type="NCBI Taxonomy" id="2734"/>
    <lineage>
        <taxon>Bacteria</taxon>
        <taxon>Bacillati</taxon>
        <taxon>Bacillota</taxon>
        <taxon>Clostridia</taxon>
        <taxon>Eubacteriales</taxon>
        <taxon>Symbiobacteriaceae</taxon>
        <taxon>Symbiobacterium</taxon>
    </lineage>
</organism>
<accession>A0A953I6S9</accession>